<dbReference type="Proteomes" id="UP000072763">
    <property type="component" value="Unassembled WGS sequence"/>
</dbReference>
<dbReference type="STRING" id="465820.NS263_05785"/>
<dbReference type="OrthoDB" id="5516926at2"/>
<evidence type="ECO:0000313" key="3">
    <source>
        <dbReference type="Proteomes" id="UP000072763"/>
    </source>
</evidence>
<accession>A0A147DU03</accession>
<dbReference type="PANTHER" id="PTHR36456:SF1">
    <property type="entry name" value="UPF0232 PROTEIN SCO3875"/>
    <property type="match status" value="1"/>
</dbReference>
<comment type="caution">
    <text evidence="2">The sequence shown here is derived from an EMBL/GenBank/DDBJ whole genome shotgun (WGS) entry which is preliminary data.</text>
</comment>
<dbReference type="AlphaFoldDB" id="A0A147DU03"/>
<dbReference type="RefSeq" id="WP_058748787.1">
    <property type="nucleotide sequence ID" value="NZ_LDRC01000010.1"/>
</dbReference>
<feature type="region of interest" description="Disordered" evidence="1">
    <location>
        <begin position="134"/>
        <end position="166"/>
    </location>
</feature>
<evidence type="ECO:0000313" key="2">
    <source>
        <dbReference type="EMBL" id="KTR53801.1"/>
    </source>
</evidence>
<evidence type="ECO:0008006" key="4">
    <source>
        <dbReference type="Google" id="ProtNLM"/>
    </source>
</evidence>
<dbReference type="Pfam" id="PF05258">
    <property type="entry name" value="DciA"/>
    <property type="match status" value="1"/>
</dbReference>
<sequence>MPKPWKPSEPARVYRHLRAVFGDPSLRTVDARRRRSRELDADTVPYGKGREPRGLGDVVGALAQELGWSEPLARSELFVDWPAVVGDELAKHSRPMTIDDGTLVIRCDSTAWATQLRLMRATVTTTIAERHPGAGVQSIRVSGPDAPTWKRGPRTVQGRGPRDTYG</sequence>
<organism evidence="2 3">
    <name type="scientific">Curtobacterium oceanosedimentum</name>
    <dbReference type="NCBI Taxonomy" id="465820"/>
    <lineage>
        <taxon>Bacteria</taxon>
        <taxon>Bacillati</taxon>
        <taxon>Actinomycetota</taxon>
        <taxon>Actinomycetes</taxon>
        <taxon>Micrococcales</taxon>
        <taxon>Microbacteriaceae</taxon>
        <taxon>Curtobacterium</taxon>
    </lineage>
</organism>
<reference evidence="2 3" key="1">
    <citation type="journal article" date="2016" name="Front. Microbiol.">
        <title>Genomic Resource of Rice Seed Associated Bacteria.</title>
        <authorList>
            <person name="Midha S."/>
            <person name="Bansal K."/>
            <person name="Sharma S."/>
            <person name="Kumar N."/>
            <person name="Patil P.P."/>
            <person name="Chaudhry V."/>
            <person name="Patil P.B."/>
        </authorList>
    </citation>
    <scope>NUCLEOTIDE SEQUENCE [LARGE SCALE GENOMIC DNA]</scope>
    <source>
        <strain evidence="2 3">NS359</strain>
    </source>
</reference>
<dbReference type="PATRIC" id="fig|465820.4.peg.95"/>
<dbReference type="EMBL" id="LDRC01000010">
    <property type="protein sequence ID" value="KTR53801.1"/>
    <property type="molecule type" value="Genomic_DNA"/>
</dbReference>
<dbReference type="PANTHER" id="PTHR36456">
    <property type="entry name" value="UPF0232 PROTEIN SCO3875"/>
    <property type="match status" value="1"/>
</dbReference>
<name>A0A147DU03_9MICO</name>
<gene>
    <name evidence="2" type="ORF">NS359_02020</name>
</gene>
<protein>
    <recommendedName>
        <fullName evidence="4">RNA-binding protein</fullName>
    </recommendedName>
</protein>
<evidence type="ECO:0000256" key="1">
    <source>
        <dbReference type="SAM" id="MobiDB-lite"/>
    </source>
</evidence>
<proteinExistence type="predicted"/>
<dbReference type="InterPro" id="IPR007922">
    <property type="entry name" value="DciA-like"/>
</dbReference>